<dbReference type="EMBL" id="MT141364">
    <property type="protein sequence ID" value="QJA59292.1"/>
    <property type="molecule type" value="Genomic_DNA"/>
</dbReference>
<sequence>MNENEKLTVAQKERLARRHEKLNALLARKKSLHDQIADLMKQADELRREAAELDDRFHKMVIEIEPTEIINLRARTSPWEQGNKDILEIIKKSIKDDPRLAEKLAKFVNEKLT</sequence>
<feature type="coiled-coil region" evidence="1">
    <location>
        <begin position="12"/>
        <end position="63"/>
    </location>
</feature>
<protein>
    <submittedName>
        <fullName evidence="2">Uncharacterized protein</fullName>
    </submittedName>
</protein>
<organism evidence="2">
    <name type="scientific">viral metagenome</name>
    <dbReference type="NCBI Taxonomy" id="1070528"/>
    <lineage>
        <taxon>unclassified sequences</taxon>
        <taxon>metagenomes</taxon>
        <taxon>organismal metagenomes</taxon>
    </lineage>
</organism>
<proteinExistence type="predicted"/>
<evidence type="ECO:0000256" key="1">
    <source>
        <dbReference type="SAM" id="Coils"/>
    </source>
</evidence>
<name>A0A6M3IS63_9ZZZZ</name>
<reference evidence="2" key="1">
    <citation type="submission" date="2020-03" db="EMBL/GenBank/DDBJ databases">
        <title>The deep terrestrial virosphere.</title>
        <authorList>
            <person name="Holmfeldt K."/>
            <person name="Nilsson E."/>
            <person name="Simone D."/>
            <person name="Lopez-Fernandez M."/>
            <person name="Wu X."/>
            <person name="de Brujin I."/>
            <person name="Lundin D."/>
            <person name="Andersson A."/>
            <person name="Bertilsson S."/>
            <person name="Dopson M."/>
        </authorList>
    </citation>
    <scope>NUCLEOTIDE SEQUENCE</scope>
    <source>
        <strain evidence="2">MM415B01315</strain>
    </source>
</reference>
<dbReference type="AlphaFoldDB" id="A0A6M3IS63"/>
<gene>
    <name evidence="2" type="ORF">MM415B01315_0001</name>
</gene>
<evidence type="ECO:0000313" key="2">
    <source>
        <dbReference type="EMBL" id="QJA59292.1"/>
    </source>
</evidence>
<keyword evidence="1" id="KW-0175">Coiled coil</keyword>
<accession>A0A6M3IS63</accession>